<comment type="caution">
    <text evidence="1">The sequence shown here is derived from an EMBL/GenBank/DDBJ whole genome shotgun (WGS) entry which is preliminary data.</text>
</comment>
<sequence length="307" mass="34026">MKNAPFVDHVVPGSPTNGNVGDTSDSESTESDDDDDPDAARISIAHNQRNQSVSIPSKRVKTVARRGMKKMKVNVPVSTSPLVTTAIPPSTSIPPTKTKRSTRLTTTLRDESDDYTHLVSTIVDLKARVIQIDSLNAMTDRILKKLAARGFSSCRQDTQRGLNDDDDEDPNETQGGGERQIASLMSSASQAGDSTKNDWESEDENVEIEFEQDDEAHEDREEGEIVEEGDKEKDKHEDVNVTAETSEKITTCSDKKKARFKTISMSPPMLVIKTKYVSKTEAIGGLLSWFYDEKIRFFAIKRVDGVQ</sequence>
<proteinExistence type="predicted"/>
<name>A0ACB9GKK6_9ASTR</name>
<accession>A0ACB9GKK6</accession>
<evidence type="ECO:0000313" key="2">
    <source>
        <dbReference type="Proteomes" id="UP001056120"/>
    </source>
</evidence>
<reference evidence="1 2" key="2">
    <citation type="journal article" date="2022" name="Mol. Ecol. Resour.">
        <title>The genomes of chicory, endive, great burdock and yacon provide insights into Asteraceae paleo-polyploidization history and plant inulin production.</title>
        <authorList>
            <person name="Fan W."/>
            <person name="Wang S."/>
            <person name="Wang H."/>
            <person name="Wang A."/>
            <person name="Jiang F."/>
            <person name="Liu H."/>
            <person name="Zhao H."/>
            <person name="Xu D."/>
            <person name="Zhang Y."/>
        </authorList>
    </citation>
    <scope>NUCLEOTIDE SEQUENCE [LARGE SCALE GENOMIC DNA]</scope>
    <source>
        <strain evidence="2">cv. Yunnan</strain>
        <tissue evidence="1">Leaves</tissue>
    </source>
</reference>
<keyword evidence="2" id="KW-1185">Reference proteome</keyword>
<dbReference type="EMBL" id="CM042031">
    <property type="protein sequence ID" value="KAI3784164.1"/>
    <property type="molecule type" value="Genomic_DNA"/>
</dbReference>
<protein>
    <submittedName>
        <fullName evidence="1">Uncharacterized protein</fullName>
    </submittedName>
</protein>
<dbReference type="Proteomes" id="UP001056120">
    <property type="component" value="Linkage Group LG14"/>
</dbReference>
<gene>
    <name evidence="1" type="ORF">L1987_43258</name>
</gene>
<evidence type="ECO:0000313" key="1">
    <source>
        <dbReference type="EMBL" id="KAI3784164.1"/>
    </source>
</evidence>
<organism evidence="1 2">
    <name type="scientific">Smallanthus sonchifolius</name>
    <dbReference type="NCBI Taxonomy" id="185202"/>
    <lineage>
        <taxon>Eukaryota</taxon>
        <taxon>Viridiplantae</taxon>
        <taxon>Streptophyta</taxon>
        <taxon>Embryophyta</taxon>
        <taxon>Tracheophyta</taxon>
        <taxon>Spermatophyta</taxon>
        <taxon>Magnoliopsida</taxon>
        <taxon>eudicotyledons</taxon>
        <taxon>Gunneridae</taxon>
        <taxon>Pentapetalae</taxon>
        <taxon>asterids</taxon>
        <taxon>campanulids</taxon>
        <taxon>Asterales</taxon>
        <taxon>Asteraceae</taxon>
        <taxon>Asteroideae</taxon>
        <taxon>Heliantheae alliance</taxon>
        <taxon>Millerieae</taxon>
        <taxon>Smallanthus</taxon>
    </lineage>
</organism>
<reference evidence="2" key="1">
    <citation type="journal article" date="2022" name="Mol. Ecol. Resour.">
        <title>The genomes of chicory, endive, great burdock and yacon provide insights into Asteraceae palaeo-polyploidization history and plant inulin production.</title>
        <authorList>
            <person name="Fan W."/>
            <person name="Wang S."/>
            <person name="Wang H."/>
            <person name="Wang A."/>
            <person name="Jiang F."/>
            <person name="Liu H."/>
            <person name="Zhao H."/>
            <person name="Xu D."/>
            <person name="Zhang Y."/>
        </authorList>
    </citation>
    <scope>NUCLEOTIDE SEQUENCE [LARGE SCALE GENOMIC DNA]</scope>
    <source>
        <strain evidence="2">cv. Yunnan</strain>
    </source>
</reference>